<dbReference type="InterPro" id="IPR011061">
    <property type="entry name" value="Hirudin/antistatin"/>
</dbReference>
<proteinExistence type="predicted"/>
<accession>A0A0M3JDZ8</accession>
<dbReference type="GO" id="GO:0004867">
    <property type="term" value="F:serine-type endopeptidase inhibitor activity"/>
    <property type="evidence" value="ECO:0007669"/>
    <property type="project" value="InterPro"/>
</dbReference>
<protein>
    <submittedName>
        <fullName evidence="2">Antistasin-like domain-containing protein</fullName>
    </submittedName>
</protein>
<organism evidence="2">
    <name type="scientific">Anisakis simplex</name>
    <name type="common">Herring worm</name>
    <dbReference type="NCBI Taxonomy" id="6269"/>
    <lineage>
        <taxon>Eukaryota</taxon>
        <taxon>Metazoa</taxon>
        <taxon>Ecdysozoa</taxon>
        <taxon>Nematoda</taxon>
        <taxon>Chromadorea</taxon>
        <taxon>Rhabditida</taxon>
        <taxon>Spirurina</taxon>
        <taxon>Ascaridomorpha</taxon>
        <taxon>Ascaridoidea</taxon>
        <taxon>Anisakidae</taxon>
        <taxon>Anisakis</taxon>
        <taxon>Anisakis simplex complex</taxon>
    </lineage>
</organism>
<dbReference type="WBParaSite" id="ASIM_0000583901-mRNA-1">
    <property type="protein sequence ID" value="ASIM_0000583901-mRNA-1"/>
    <property type="gene ID" value="ASIM_0000583901"/>
</dbReference>
<dbReference type="AlphaFoldDB" id="A0A0M3JDZ8"/>
<dbReference type="PROSITE" id="PS51252">
    <property type="entry name" value="ANTISTASIN"/>
    <property type="match status" value="1"/>
</dbReference>
<dbReference type="Gene3D" id="2.10.22.10">
    <property type="entry name" value="Antistasin, domain 1"/>
    <property type="match status" value="1"/>
</dbReference>
<feature type="domain" description="Antistasin-like" evidence="1">
    <location>
        <begin position="40"/>
        <end position="65"/>
    </location>
</feature>
<sequence length="100" mass="11101">LIQCDARGCYCVNTDDGTELLNTRVAIGETPECDVTHVMCSPSICTKQCEYGFEVSFDGCPLCECLNPCKNVHCAQKQICVMSDVQCFQQSHCPKQPRCK</sequence>
<dbReference type="SUPFAM" id="SSF57610">
    <property type="entry name" value="Thyroglobulin type-1 domain"/>
    <property type="match status" value="1"/>
</dbReference>
<name>A0A0M3JDZ8_ANISI</name>
<dbReference type="InterPro" id="IPR004094">
    <property type="entry name" value="Antistasin-like"/>
</dbReference>
<evidence type="ECO:0000259" key="1">
    <source>
        <dbReference type="PROSITE" id="PS51252"/>
    </source>
</evidence>
<dbReference type="Pfam" id="PF02822">
    <property type="entry name" value="Antistasin"/>
    <property type="match status" value="1"/>
</dbReference>
<reference evidence="2" key="1">
    <citation type="submission" date="2017-02" db="UniProtKB">
        <authorList>
            <consortium name="WormBaseParasite"/>
        </authorList>
    </citation>
    <scope>IDENTIFICATION</scope>
</reference>
<dbReference type="InterPro" id="IPR036857">
    <property type="entry name" value="Thyroglobulin_1_sf"/>
</dbReference>
<evidence type="ECO:0000313" key="2">
    <source>
        <dbReference type="WBParaSite" id="ASIM_0000583901-mRNA-1"/>
    </source>
</evidence>
<dbReference type="SUPFAM" id="SSF57262">
    <property type="entry name" value="Leech antihemostatic proteins"/>
    <property type="match status" value="1"/>
</dbReference>